<dbReference type="Pfam" id="PF07690">
    <property type="entry name" value="MFS_1"/>
    <property type="match status" value="1"/>
</dbReference>
<feature type="transmembrane region" description="Helical" evidence="3">
    <location>
        <begin position="523"/>
        <end position="540"/>
    </location>
</feature>
<evidence type="ECO:0000256" key="3">
    <source>
        <dbReference type="SAM" id="Phobius"/>
    </source>
</evidence>
<accession>A0AAD9Q126</accession>
<evidence type="ECO:0000256" key="1">
    <source>
        <dbReference type="ARBA" id="ARBA00008335"/>
    </source>
</evidence>
<dbReference type="InterPro" id="IPR036259">
    <property type="entry name" value="MFS_trans_sf"/>
</dbReference>
<keyword evidence="5" id="KW-1185">Reference proteome</keyword>
<feature type="transmembrane region" description="Helical" evidence="3">
    <location>
        <begin position="142"/>
        <end position="165"/>
    </location>
</feature>
<gene>
    <name evidence="4" type="ORF">P5673_026245</name>
</gene>
<feature type="transmembrane region" description="Helical" evidence="3">
    <location>
        <begin position="590"/>
        <end position="609"/>
    </location>
</feature>
<reference evidence="4" key="2">
    <citation type="journal article" date="2023" name="Science">
        <title>Genomic signatures of disease resistance in endangered staghorn corals.</title>
        <authorList>
            <person name="Vollmer S.V."/>
            <person name="Selwyn J.D."/>
            <person name="Despard B.A."/>
            <person name="Roesel C.L."/>
        </authorList>
    </citation>
    <scope>NUCLEOTIDE SEQUENCE</scope>
    <source>
        <strain evidence="4">K2</strain>
    </source>
</reference>
<evidence type="ECO:0000313" key="5">
    <source>
        <dbReference type="Proteomes" id="UP001249851"/>
    </source>
</evidence>
<keyword evidence="3" id="KW-0472">Membrane</keyword>
<dbReference type="Proteomes" id="UP001249851">
    <property type="component" value="Unassembled WGS sequence"/>
</dbReference>
<feature type="transmembrane region" description="Helical" evidence="3">
    <location>
        <begin position="68"/>
        <end position="90"/>
    </location>
</feature>
<dbReference type="AlphaFoldDB" id="A0AAD9Q126"/>
<feature type="transmembrane region" description="Helical" evidence="3">
    <location>
        <begin position="650"/>
        <end position="672"/>
    </location>
</feature>
<comment type="caution">
    <text evidence="4">The sequence shown here is derived from an EMBL/GenBank/DDBJ whole genome shotgun (WGS) entry which is preliminary data.</text>
</comment>
<protein>
    <submittedName>
        <fullName evidence="4">Major facilitator superfamily domain-containing protein 12</fullName>
    </submittedName>
</protein>
<dbReference type="EMBL" id="JARQWQ010000085">
    <property type="protein sequence ID" value="KAK2552594.1"/>
    <property type="molecule type" value="Genomic_DNA"/>
</dbReference>
<dbReference type="Pfam" id="PF13347">
    <property type="entry name" value="MFS_2"/>
    <property type="match status" value="1"/>
</dbReference>
<feature type="transmembrane region" description="Helical" evidence="3">
    <location>
        <begin position="111"/>
        <end position="130"/>
    </location>
</feature>
<feature type="transmembrane region" description="Helical" evidence="3">
    <location>
        <begin position="560"/>
        <end position="578"/>
    </location>
</feature>
<dbReference type="PANTHER" id="PTHR11328:SF28">
    <property type="entry name" value="MAJOR FACILITATOR SUPERFAMILY DOMAIN-CONTAINING PROTEIN 12"/>
    <property type="match status" value="1"/>
</dbReference>
<dbReference type="SUPFAM" id="SSF103473">
    <property type="entry name" value="MFS general substrate transporter"/>
    <property type="match status" value="1"/>
</dbReference>
<dbReference type="InterPro" id="IPR011701">
    <property type="entry name" value="MFS"/>
</dbReference>
<dbReference type="GO" id="GO:0008643">
    <property type="term" value="P:carbohydrate transport"/>
    <property type="evidence" value="ECO:0007669"/>
    <property type="project" value="InterPro"/>
</dbReference>
<dbReference type="GO" id="GO:0015293">
    <property type="term" value="F:symporter activity"/>
    <property type="evidence" value="ECO:0007669"/>
    <property type="project" value="InterPro"/>
</dbReference>
<feature type="transmembrane region" description="Helical" evidence="3">
    <location>
        <begin position="615"/>
        <end position="638"/>
    </location>
</feature>
<evidence type="ECO:0000313" key="4">
    <source>
        <dbReference type="EMBL" id="KAK2552594.1"/>
    </source>
</evidence>
<reference evidence="4" key="1">
    <citation type="journal article" date="2023" name="G3 (Bethesda)">
        <title>Whole genome assembly and annotation of the endangered Caribbean coral Acropora cervicornis.</title>
        <authorList>
            <person name="Selwyn J.D."/>
            <person name="Vollmer S.V."/>
        </authorList>
    </citation>
    <scope>NUCLEOTIDE SEQUENCE</scope>
    <source>
        <strain evidence="4">K2</strain>
    </source>
</reference>
<feature type="transmembrane region" description="Helical" evidence="3">
    <location>
        <begin position="185"/>
        <end position="202"/>
    </location>
</feature>
<keyword evidence="3" id="KW-1133">Transmembrane helix</keyword>
<feature type="region of interest" description="Disordered" evidence="2">
    <location>
        <begin position="398"/>
        <end position="422"/>
    </location>
</feature>
<proteinExistence type="inferred from homology"/>
<dbReference type="Gene3D" id="1.20.1250.20">
    <property type="entry name" value="MFS general substrate transporter like domains"/>
    <property type="match status" value="2"/>
</dbReference>
<sequence length="765" mass="84837">MMNVDNWESSFAIDNSSLKKRKRQKARLPVIQRLSFSVGNFLNDAVAGAWASYMIIFQTKVLGMSNRGVGILSIIVFLVDAVVSLFVGYVCDNVKFPFCAERYGKRKSFHLLGTILVAGFFPLLMMPCFICGSDSSEWKMLVYYGTIMITHNIGWALAQITHLALIPETAKRPREMVELHALRSGITFVSGIFTYVVTWILLKTDDRDESISASNSRDFMEMVIIVVSTGCLFSIIFHLGTKEPPAKKQNKKEEFFGKERQENPINELPLPEKVVGVFCLYNDNDYRAALPKAHNTDLLHSSLEEQKFTPEDTVAVNKALDNSIDISLKNSGTGSQFVDKEKSEFSFSNPGFKTADELFSGGEKCPDEQITVSEFCIKRSGTEEFTFSNLAFTCEDKQGAEDDTSRPYENSTIADPQNDILMEDRQSNRLDSDISEGYASSPETDSVASTEMQELEDYTKEPAIQVGLRPAPFQPSRKSSFAKGTDTSFAGVDEIVSVDNTNKNDKTIWKSSKSWIDWFKNPMFYKVSIASTCSRLIQVYSPSYAPMYLMDTLGFEKESIAYFPLVILLSGVFSSLGAKKLDKILGAKWTYCLAASAVIGSSVWFYFQTPSGRNAAYFAAILMGFGGSVMYVTSTALAGELIGESKESGAFVFASMGSLGKLACGGAFFFTQEFFPTNGSTSEYVRYVFSVVPGAASILAFLVVIAFLPATMRCRKVVHTTDAIVQTEDVNMSDIIIHNQMVLCDECQKKETVIDIRSSKARVVS</sequence>
<dbReference type="InterPro" id="IPR039672">
    <property type="entry name" value="MFS_2"/>
</dbReference>
<organism evidence="4 5">
    <name type="scientific">Acropora cervicornis</name>
    <name type="common">Staghorn coral</name>
    <dbReference type="NCBI Taxonomy" id="6130"/>
    <lineage>
        <taxon>Eukaryota</taxon>
        <taxon>Metazoa</taxon>
        <taxon>Cnidaria</taxon>
        <taxon>Anthozoa</taxon>
        <taxon>Hexacorallia</taxon>
        <taxon>Scleractinia</taxon>
        <taxon>Astrocoeniina</taxon>
        <taxon>Acroporidae</taxon>
        <taxon>Acropora</taxon>
    </lineage>
</organism>
<name>A0AAD9Q126_ACRCE</name>
<dbReference type="PANTHER" id="PTHR11328">
    <property type="entry name" value="MAJOR FACILITATOR SUPERFAMILY DOMAIN-CONTAINING PROTEIN"/>
    <property type="match status" value="1"/>
</dbReference>
<comment type="similarity">
    <text evidence="1">Belongs to the major facilitator superfamily.</text>
</comment>
<feature type="transmembrane region" description="Helical" evidence="3">
    <location>
        <begin position="684"/>
        <end position="708"/>
    </location>
</feature>
<feature type="transmembrane region" description="Helical" evidence="3">
    <location>
        <begin position="222"/>
        <end position="241"/>
    </location>
</feature>
<keyword evidence="3" id="KW-0812">Transmembrane</keyword>
<feature type="transmembrane region" description="Helical" evidence="3">
    <location>
        <begin position="30"/>
        <end position="56"/>
    </location>
</feature>
<evidence type="ECO:0000256" key="2">
    <source>
        <dbReference type="SAM" id="MobiDB-lite"/>
    </source>
</evidence>
<dbReference type="GO" id="GO:0005886">
    <property type="term" value="C:plasma membrane"/>
    <property type="evidence" value="ECO:0007669"/>
    <property type="project" value="TreeGrafter"/>
</dbReference>